<dbReference type="PANTHER" id="PTHR22604">
    <property type="entry name" value="OXIDOREDUCTASES"/>
    <property type="match status" value="1"/>
</dbReference>
<dbReference type="InterPro" id="IPR000683">
    <property type="entry name" value="Gfo/Idh/MocA-like_OxRdtase_N"/>
</dbReference>
<dbReference type="Pfam" id="PF01408">
    <property type="entry name" value="GFO_IDH_MocA"/>
    <property type="match status" value="1"/>
</dbReference>
<evidence type="ECO:0000256" key="1">
    <source>
        <dbReference type="ARBA" id="ARBA00010928"/>
    </source>
</evidence>
<dbReference type="InterPro" id="IPR036291">
    <property type="entry name" value="NAD(P)-bd_dom_sf"/>
</dbReference>
<protein>
    <submittedName>
        <fullName evidence="6">Dehydrogenase</fullName>
    </submittedName>
</protein>
<evidence type="ECO:0000256" key="2">
    <source>
        <dbReference type="ARBA" id="ARBA00023002"/>
    </source>
</evidence>
<dbReference type="Gene3D" id="3.40.50.720">
    <property type="entry name" value="NAD(P)-binding Rossmann-like Domain"/>
    <property type="match status" value="1"/>
</dbReference>
<dbReference type="Pfam" id="PF22725">
    <property type="entry name" value="GFO_IDH_MocA_C3"/>
    <property type="match status" value="1"/>
</dbReference>
<proteinExistence type="inferred from homology"/>
<name>A0A931DE15_9ACTN</name>
<comment type="similarity">
    <text evidence="1">Belongs to the Gfo/Idh/MocA family.</text>
</comment>
<evidence type="ECO:0000313" key="6">
    <source>
        <dbReference type="EMBL" id="MBG6089354.1"/>
    </source>
</evidence>
<keyword evidence="2" id="KW-0560">Oxidoreductase</keyword>
<evidence type="ECO:0000259" key="5">
    <source>
        <dbReference type="Pfam" id="PF22725"/>
    </source>
</evidence>
<evidence type="ECO:0000259" key="4">
    <source>
        <dbReference type="Pfam" id="PF01408"/>
    </source>
</evidence>
<dbReference type="RefSeq" id="WP_231403820.1">
    <property type="nucleotide sequence ID" value="NZ_JADOUA010000001.1"/>
</dbReference>
<dbReference type="Gene3D" id="3.30.360.10">
    <property type="entry name" value="Dihydrodipicolinate Reductase, domain 2"/>
    <property type="match status" value="1"/>
</dbReference>
<feature type="compositionally biased region" description="Gly residues" evidence="3">
    <location>
        <begin position="1"/>
        <end position="11"/>
    </location>
</feature>
<sequence>MRVPLGRGGAGRPPPCRPIMSGTGTEGKVRGGGPRDRRAGEIMDARTMCHMADKTIRWGILGTGGIAEVFTADLLRLEGHEVVAVGSRSTATAAAFADRHGIGRAHGSYAALAADPEVDVVYVATPHPVHFEPARLCVEAGRAVLVEKPLTTSAAEAARLADLAREHGVFVMEAMWTRFSPLIRRLHSLVGEGAIGDVSAIFADFSIAPPFDPAHRLWAAELAGGALLDLGCYVLSITWPLLGPPDTVQATAAPAPTGVDANTGILLGYRAGAVALLHCGLMGESPHTATIVGTKGRIELAAPFYRPEAMTLVRQGGERETFSVDLAGNGYTYQAEEVARCLRLGLTESPLLPLDESVAVLRVIDEIAGSFRR</sequence>
<keyword evidence="7" id="KW-1185">Reference proteome</keyword>
<feature type="region of interest" description="Disordered" evidence="3">
    <location>
        <begin position="1"/>
        <end position="38"/>
    </location>
</feature>
<evidence type="ECO:0000313" key="7">
    <source>
        <dbReference type="Proteomes" id="UP000614047"/>
    </source>
</evidence>
<evidence type="ECO:0000256" key="3">
    <source>
        <dbReference type="SAM" id="MobiDB-lite"/>
    </source>
</evidence>
<dbReference type="GO" id="GO:0000166">
    <property type="term" value="F:nucleotide binding"/>
    <property type="evidence" value="ECO:0007669"/>
    <property type="project" value="InterPro"/>
</dbReference>
<dbReference type="SUPFAM" id="SSF51735">
    <property type="entry name" value="NAD(P)-binding Rossmann-fold domains"/>
    <property type="match status" value="1"/>
</dbReference>
<dbReference type="InterPro" id="IPR050984">
    <property type="entry name" value="Gfo/Idh/MocA_domain"/>
</dbReference>
<dbReference type="Proteomes" id="UP000614047">
    <property type="component" value="Unassembled WGS sequence"/>
</dbReference>
<dbReference type="AlphaFoldDB" id="A0A931DE15"/>
<reference evidence="6" key="1">
    <citation type="submission" date="2020-11" db="EMBL/GenBank/DDBJ databases">
        <title>Sequencing the genomes of 1000 actinobacteria strains.</title>
        <authorList>
            <person name="Klenk H.-P."/>
        </authorList>
    </citation>
    <scope>NUCLEOTIDE SEQUENCE</scope>
    <source>
        <strain evidence="6">DSM 43175</strain>
    </source>
</reference>
<dbReference type="SUPFAM" id="SSF55347">
    <property type="entry name" value="Glyceraldehyde-3-phosphate dehydrogenase-like, C-terminal domain"/>
    <property type="match status" value="1"/>
</dbReference>
<feature type="domain" description="GFO/IDH/MocA-like oxidoreductase" evidence="5">
    <location>
        <begin position="183"/>
        <end position="299"/>
    </location>
</feature>
<gene>
    <name evidence="6" type="ORF">IW256_003467</name>
</gene>
<dbReference type="GO" id="GO:0016491">
    <property type="term" value="F:oxidoreductase activity"/>
    <property type="evidence" value="ECO:0007669"/>
    <property type="project" value="UniProtKB-KW"/>
</dbReference>
<dbReference type="EMBL" id="JADOUA010000001">
    <property type="protein sequence ID" value="MBG6089354.1"/>
    <property type="molecule type" value="Genomic_DNA"/>
</dbReference>
<feature type="compositionally biased region" description="Basic and acidic residues" evidence="3">
    <location>
        <begin position="27"/>
        <end position="38"/>
    </location>
</feature>
<comment type="caution">
    <text evidence="6">The sequence shown here is derived from an EMBL/GenBank/DDBJ whole genome shotgun (WGS) entry which is preliminary data.</text>
</comment>
<accession>A0A931DE15</accession>
<dbReference type="PANTHER" id="PTHR22604:SF105">
    <property type="entry name" value="TRANS-1,2-DIHYDROBENZENE-1,2-DIOL DEHYDROGENASE"/>
    <property type="match status" value="1"/>
</dbReference>
<feature type="domain" description="Gfo/Idh/MocA-like oxidoreductase N-terminal" evidence="4">
    <location>
        <begin position="56"/>
        <end position="173"/>
    </location>
</feature>
<organism evidence="6 7">
    <name type="scientific">Actinomadura viridis</name>
    <dbReference type="NCBI Taxonomy" id="58110"/>
    <lineage>
        <taxon>Bacteria</taxon>
        <taxon>Bacillati</taxon>
        <taxon>Actinomycetota</taxon>
        <taxon>Actinomycetes</taxon>
        <taxon>Streptosporangiales</taxon>
        <taxon>Thermomonosporaceae</taxon>
        <taxon>Actinomadura</taxon>
    </lineage>
</organism>
<dbReference type="InterPro" id="IPR055170">
    <property type="entry name" value="GFO_IDH_MocA-like_dom"/>
</dbReference>